<dbReference type="Pfam" id="PF25989">
    <property type="entry name" value="YknX_C"/>
    <property type="match status" value="1"/>
</dbReference>
<dbReference type="Gene3D" id="2.40.30.170">
    <property type="match status" value="1"/>
</dbReference>
<dbReference type="GO" id="GO:0022857">
    <property type="term" value="F:transmembrane transporter activity"/>
    <property type="evidence" value="ECO:0007669"/>
    <property type="project" value="InterPro"/>
</dbReference>
<dbReference type="Gene3D" id="2.40.50.100">
    <property type="match status" value="1"/>
</dbReference>
<dbReference type="PROSITE" id="PS51257">
    <property type="entry name" value="PROKAR_LIPOPROTEIN"/>
    <property type="match status" value="1"/>
</dbReference>
<proteinExistence type="inferred from homology"/>
<dbReference type="AlphaFoldDB" id="A0A0M4TLP6"/>
<gene>
    <name evidence="7" type="primary">cmeA</name>
    <name evidence="7" type="ORF">CCON33237_0230</name>
</gene>
<sequence length="386" mass="41523">MLKFKSFLVLSAAVFLFSGCFESGDKKAAAGRQMPLSHVDIFTAQKTDMPISFDYTATVTSSQDVIIYPKVGGTIIKQFFKPGSKVKAGDKLFLIDPEKYQASFDSLDASVGVANANLKNAETEFKRISALYKKNAVSQKDYDAAVAAYDIANANLVSAKANLKNAKIDLGYTTITAPFDGVVGDNQVDVGSLVVANQTKLVRLTKINPIEAEFYIADVDNLTRKTNLDNGSWQQLNSDAVLSVNGENFNGKVNFIDNVVNTATGSVLAKASFDNSEGKILPGAFGHIKMSGFVQKNAFNIPQVALQQSTTNTYVLVVKDGQVSQKNVKTGYQTKNMVAVTEGLEDGDKIIVNNFLKIGVGAPVETDKDLSTEFINGKDANATSSK</sequence>
<dbReference type="SUPFAM" id="SSF111369">
    <property type="entry name" value="HlyD-like secretion proteins"/>
    <property type="match status" value="1"/>
</dbReference>
<evidence type="ECO:0000256" key="2">
    <source>
        <dbReference type="SAM" id="SignalP"/>
    </source>
</evidence>
<dbReference type="GO" id="GO:0030313">
    <property type="term" value="C:cell envelope"/>
    <property type="evidence" value="ECO:0007669"/>
    <property type="project" value="UniProtKB-SubCell"/>
</dbReference>
<dbReference type="InterPro" id="IPR006143">
    <property type="entry name" value="RND_pump_MFP"/>
</dbReference>
<keyword evidence="2" id="KW-0732">Signal</keyword>
<dbReference type="InterPro" id="IPR058637">
    <property type="entry name" value="YknX-like_C"/>
</dbReference>
<feature type="domain" description="YknX-like C-terminal permuted SH3-like" evidence="6">
    <location>
        <begin position="299"/>
        <end position="365"/>
    </location>
</feature>
<dbReference type="Pfam" id="PF25944">
    <property type="entry name" value="Beta-barrel_RND"/>
    <property type="match status" value="1"/>
</dbReference>
<dbReference type="NCBIfam" id="TIGR01730">
    <property type="entry name" value="RND_mfp"/>
    <property type="match status" value="1"/>
</dbReference>
<dbReference type="RefSeq" id="WP_054196037.1">
    <property type="nucleotide sequence ID" value="NZ_CP012541.1"/>
</dbReference>
<dbReference type="InterPro" id="IPR058624">
    <property type="entry name" value="MdtA-like_HH"/>
</dbReference>
<dbReference type="GO" id="GO:0046677">
    <property type="term" value="P:response to antibiotic"/>
    <property type="evidence" value="ECO:0007669"/>
    <property type="project" value="TreeGrafter"/>
</dbReference>
<evidence type="ECO:0000259" key="4">
    <source>
        <dbReference type="Pfam" id="PF25917"/>
    </source>
</evidence>
<dbReference type="EMBL" id="CP012541">
    <property type="protein sequence ID" value="ALF46939.1"/>
    <property type="molecule type" value="Genomic_DNA"/>
</dbReference>
<evidence type="ECO:0000313" key="8">
    <source>
        <dbReference type="Proteomes" id="UP000066049"/>
    </source>
</evidence>
<dbReference type="InterPro" id="IPR058626">
    <property type="entry name" value="MdtA-like_b-barrel"/>
</dbReference>
<evidence type="ECO:0000259" key="3">
    <source>
        <dbReference type="Pfam" id="PF25876"/>
    </source>
</evidence>
<name>A0A0M4TLP6_9BACT</name>
<feature type="signal peptide" evidence="2">
    <location>
        <begin position="1"/>
        <end position="23"/>
    </location>
</feature>
<dbReference type="Pfam" id="PF25917">
    <property type="entry name" value="BSH_RND"/>
    <property type="match status" value="1"/>
</dbReference>
<dbReference type="InterPro" id="IPR058625">
    <property type="entry name" value="MdtA-like_BSH"/>
</dbReference>
<reference evidence="8" key="1">
    <citation type="submission" date="2015-08" db="EMBL/GenBank/DDBJ databases">
        <title>Comparative genomics of the Campylobacter concisus group.</title>
        <authorList>
            <person name="Miller W.G."/>
            <person name="Yee E."/>
            <person name="Chapman M.H."/>
            <person name="Huynh S."/>
            <person name="Bono J.L."/>
            <person name="On S.L.W."/>
            <person name="St Leger J."/>
            <person name="Foster G."/>
            <person name="Parker C.T."/>
        </authorList>
    </citation>
    <scope>NUCLEOTIDE SEQUENCE [LARGE SCALE GENOMIC DNA]</scope>
    <source>
        <strain evidence="8">ATCC 33237</strain>
    </source>
</reference>
<feature type="domain" description="Multidrug resistance protein MdtA-like beta-barrel" evidence="5">
    <location>
        <begin position="234"/>
        <end position="290"/>
    </location>
</feature>
<organism evidence="7 8">
    <name type="scientific">Campylobacter concisus</name>
    <dbReference type="NCBI Taxonomy" id="199"/>
    <lineage>
        <taxon>Bacteria</taxon>
        <taxon>Pseudomonadati</taxon>
        <taxon>Campylobacterota</taxon>
        <taxon>Epsilonproteobacteria</taxon>
        <taxon>Campylobacterales</taxon>
        <taxon>Campylobacteraceae</taxon>
        <taxon>Campylobacter</taxon>
    </lineage>
</organism>
<dbReference type="PANTHER" id="PTHR30158">
    <property type="entry name" value="ACRA/E-RELATED COMPONENT OF DRUG EFFLUX TRANSPORTER"/>
    <property type="match status" value="1"/>
</dbReference>
<dbReference type="KEGG" id="ccoc:CCON33237_0230"/>
<feature type="domain" description="Multidrug resistance protein MdtA-like barrel-sandwich hybrid" evidence="4">
    <location>
        <begin position="65"/>
        <end position="201"/>
    </location>
</feature>
<comment type="similarity">
    <text evidence="1">Belongs to the membrane fusion protein (MFP) (TC 8.A.1) family.</text>
</comment>
<evidence type="ECO:0000259" key="5">
    <source>
        <dbReference type="Pfam" id="PF25944"/>
    </source>
</evidence>
<dbReference type="Gene3D" id="2.40.420.20">
    <property type="match status" value="1"/>
</dbReference>
<feature type="domain" description="Multidrug resistance protein MdtA-like alpha-helical hairpin" evidence="3">
    <location>
        <begin position="106"/>
        <end position="173"/>
    </location>
</feature>
<dbReference type="GeneID" id="28661898"/>
<dbReference type="Proteomes" id="UP000066049">
    <property type="component" value="Chromosome"/>
</dbReference>
<evidence type="ECO:0000313" key="7">
    <source>
        <dbReference type="EMBL" id="ALF46939.1"/>
    </source>
</evidence>
<accession>A0A0M4TLP6</accession>
<dbReference type="Gene3D" id="1.10.287.470">
    <property type="entry name" value="Helix hairpin bin"/>
    <property type="match status" value="1"/>
</dbReference>
<evidence type="ECO:0000259" key="6">
    <source>
        <dbReference type="Pfam" id="PF25989"/>
    </source>
</evidence>
<dbReference type="Pfam" id="PF25876">
    <property type="entry name" value="HH_MFP_RND"/>
    <property type="match status" value="1"/>
</dbReference>
<feature type="chain" id="PRO_5005802193" evidence="2">
    <location>
        <begin position="24"/>
        <end position="386"/>
    </location>
</feature>
<dbReference type="GO" id="GO:0005886">
    <property type="term" value="C:plasma membrane"/>
    <property type="evidence" value="ECO:0007669"/>
    <property type="project" value="TreeGrafter"/>
</dbReference>
<dbReference type="PATRIC" id="fig|199.248.peg.244"/>
<protein>
    <submittedName>
        <fullName evidence="7">Multidrug efflux system CmeABC, periplasmic fusion protein CmeA</fullName>
    </submittedName>
</protein>
<evidence type="ECO:0000256" key="1">
    <source>
        <dbReference type="ARBA" id="ARBA00009477"/>
    </source>
</evidence>